<gene>
    <name evidence="1" type="primary">jg11969</name>
    <name evidence="1" type="ORF">PAEG_LOCUS23122</name>
</gene>
<evidence type="ECO:0000313" key="1">
    <source>
        <dbReference type="EMBL" id="CAH2257146.1"/>
    </source>
</evidence>
<comment type="caution">
    <text evidence="1">The sequence shown here is derived from an EMBL/GenBank/DDBJ whole genome shotgun (WGS) entry which is preliminary data.</text>
</comment>
<dbReference type="Proteomes" id="UP000838756">
    <property type="component" value="Unassembled WGS sequence"/>
</dbReference>
<dbReference type="AlphaFoldDB" id="A0A8S4SBJ9"/>
<dbReference type="OrthoDB" id="6514241at2759"/>
<keyword evidence="2" id="KW-1185">Reference proteome</keyword>
<protein>
    <submittedName>
        <fullName evidence="1">Jg11969 protein</fullName>
    </submittedName>
</protein>
<evidence type="ECO:0000313" key="2">
    <source>
        <dbReference type="Proteomes" id="UP000838756"/>
    </source>
</evidence>
<reference evidence="1" key="1">
    <citation type="submission" date="2022-03" db="EMBL/GenBank/DDBJ databases">
        <authorList>
            <person name="Lindestad O."/>
        </authorList>
    </citation>
    <scope>NUCLEOTIDE SEQUENCE</scope>
</reference>
<dbReference type="EMBL" id="CAKXAJ010026116">
    <property type="protein sequence ID" value="CAH2257146.1"/>
    <property type="molecule type" value="Genomic_DNA"/>
</dbReference>
<dbReference type="InterPro" id="IPR028019">
    <property type="entry name" value="DUF4508"/>
</dbReference>
<sequence length="187" mass="20943">MHTSPSSPKTLLKYKSTLQFIAGSLYRNYPRSMSNPALTSEAQLRYILQWFGEFSELQREDFLPILAAAHSGKPEQLAATLASMSCDDKPVSLFQCRIKLFNEWFPTWAEEDRDRLVAAVSEIDADFGTKLQDVLTNGVVVNGDADVHQLREDEPALEVPLIEDNEVIEENRAVSQENINVEIAAAS</sequence>
<dbReference type="PANTHER" id="PTHR16260">
    <property type="entry name" value="SIMILAR TO 1700123O20RIK PROTEIN"/>
    <property type="match status" value="1"/>
</dbReference>
<dbReference type="Pfam" id="PF14969">
    <property type="entry name" value="DUF4508"/>
    <property type="match status" value="1"/>
</dbReference>
<organism evidence="1 2">
    <name type="scientific">Pararge aegeria aegeria</name>
    <dbReference type="NCBI Taxonomy" id="348720"/>
    <lineage>
        <taxon>Eukaryota</taxon>
        <taxon>Metazoa</taxon>
        <taxon>Ecdysozoa</taxon>
        <taxon>Arthropoda</taxon>
        <taxon>Hexapoda</taxon>
        <taxon>Insecta</taxon>
        <taxon>Pterygota</taxon>
        <taxon>Neoptera</taxon>
        <taxon>Endopterygota</taxon>
        <taxon>Lepidoptera</taxon>
        <taxon>Glossata</taxon>
        <taxon>Ditrysia</taxon>
        <taxon>Papilionoidea</taxon>
        <taxon>Nymphalidae</taxon>
        <taxon>Satyrinae</taxon>
        <taxon>Satyrini</taxon>
        <taxon>Parargina</taxon>
        <taxon>Pararge</taxon>
    </lineage>
</organism>
<accession>A0A8S4SBJ9</accession>
<name>A0A8S4SBJ9_9NEOP</name>
<dbReference type="PANTHER" id="PTHR16260:SF3">
    <property type="entry name" value="CHROMOSOME 14 OPEN READING FRAME 119-LIKE-RELATED"/>
    <property type="match status" value="1"/>
</dbReference>
<proteinExistence type="predicted"/>